<evidence type="ECO:0000313" key="2">
    <source>
        <dbReference type="Proteomes" id="UP000789405"/>
    </source>
</evidence>
<accession>A0A9N9JQ73</accession>
<keyword evidence="2" id="KW-1185">Reference proteome</keyword>
<proteinExistence type="predicted"/>
<dbReference type="OrthoDB" id="2445971at2759"/>
<dbReference type="Proteomes" id="UP000789405">
    <property type="component" value="Unassembled WGS sequence"/>
</dbReference>
<dbReference type="EMBL" id="CAJVPY010026137">
    <property type="protein sequence ID" value="CAG8789310.1"/>
    <property type="molecule type" value="Genomic_DNA"/>
</dbReference>
<feature type="non-terminal residue" evidence="1">
    <location>
        <position position="190"/>
    </location>
</feature>
<dbReference type="AlphaFoldDB" id="A0A9N9JQ73"/>
<evidence type="ECO:0000313" key="1">
    <source>
        <dbReference type="EMBL" id="CAG8789310.1"/>
    </source>
</evidence>
<organism evidence="1 2">
    <name type="scientific">Dentiscutata erythropus</name>
    <dbReference type="NCBI Taxonomy" id="1348616"/>
    <lineage>
        <taxon>Eukaryota</taxon>
        <taxon>Fungi</taxon>
        <taxon>Fungi incertae sedis</taxon>
        <taxon>Mucoromycota</taxon>
        <taxon>Glomeromycotina</taxon>
        <taxon>Glomeromycetes</taxon>
        <taxon>Diversisporales</taxon>
        <taxon>Gigasporaceae</taxon>
        <taxon>Dentiscutata</taxon>
    </lineage>
</organism>
<gene>
    <name evidence="1" type="ORF">DERYTH_LOCUS21080</name>
</gene>
<protein>
    <submittedName>
        <fullName evidence="1">26716_t:CDS:1</fullName>
    </submittedName>
</protein>
<name>A0A9N9JQ73_9GLOM</name>
<sequence length="190" mass="22021">MCSLTSKTNLIISDKLKVSNKIGTKASNEADAITIRENHTITPGEIGINSLNMIDFNYSAKMVMININTLNEHDILPFLWTLLRKPLDKNLLMWLGEKGAIFYHYEIKVTNNEFDQLILHKYIAKDGTLHQLEMLFGYFWDFYDPKIVNEALKYAKGKKQSCLKKLSKKFDERKLKLKDHLDELVIPLLS</sequence>
<reference evidence="1" key="1">
    <citation type="submission" date="2021-06" db="EMBL/GenBank/DDBJ databases">
        <authorList>
            <person name="Kallberg Y."/>
            <person name="Tangrot J."/>
            <person name="Rosling A."/>
        </authorList>
    </citation>
    <scope>NUCLEOTIDE SEQUENCE</scope>
    <source>
        <strain evidence="1">MA453B</strain>
    </source>
</reference>
<comment type="caution">
    <text evidence="1">The sequence shown here is derived from an EMBL/GenBank/DDBJ whole genome shotgun (WGS) entry which is preliminary data.</text>
</comment>